<dbReference type="EMBL" id="JALJOQ010000006">
    <property type="protein sequence ID" value="KAK9812529.1"/>
    <property type="molecule type" value="Genomic_DNA"/>
</dbReference>
<keyword evidence="2" id="KW-1185">Reference proteome</keyword>
<organism evidence="1 2">
    <name type="scientific">Symbiochloris irregularis</name>
    <dbReference type="NCBI Taxonomy" id="706552"/>
    <lineage>
        <taxon>Eukaryota</taxon>
        <taxon>Viridiplantae</taxon>
        <taxon>Chlorophyta</taxon>
        <taxon>core chlorophytes</taxon>
        <taxon>Trebouxiophyceae</taxon>
        <taxon>Trebouxiales</taxon>
        <taxon>Trebouxiaceae</taxon>
        <taxon>Symbiochloris</taxon>
    </lineage>
</organism>
<name>A0AAW1PSD0_9CHLO</name>
<sequence>MARAIYRVIHQISFEQHGPPPANFWHKTIARTRLSAEQRRKMLELQDRFHERLYSIRQRAAELPDSLNAFLCTQTATQTPPALASHGSTRSQGSNCEALLCEVLKEEHAAASDFFFGLRSQVLTGLQNAQIFLAAHPYQPDLDAVCTALRSWDNYPDLPVAASAPAHSCVVHEELASLSPAPTVWSTMPLRCQNETRLPQQTYHPTAAASASLRMQPERAHSN</sequence>
<proteinExistence type="predicted"/>
<reference evidence="1 2" key="1">
    <citation type="journal article" date="2024" name="Nat. Commun.">
        <title>Phylogenomics reveals the evolutionary origins of lichenization in chlorophyte algae.</title>
        <authorList>
            <person name="Puginier C."/>
            <person name="Libourel C."/>
            <person name="Otte J."/>
            <person name="Skaloud P."/>
            <person name="Haon M."/>
            <person name="Grisel S."/>
            <person name="Petersen M."/>
            <person name="Berrin J.G."/>
            <person name="Delaux P.M."/>
            <person name="Dal Grande F."/>
            <person name="Keller J."/>
        </authorList>
    </citation>
    <scope>NUCLEOTIDE SEQUENCE [LARGE SCALE GENOMIC DNA]</scope>
    <source>
        <strain evidence="1 2">SAG 2036</strain>
    </source>
</reference>
<dbReference type="AlphaFoldDB" id="A0AAW1PSD0"/>
<protein>
    <submittedName>
        <fullName evidence="1">Uncharacterized protein</fullName>
    </submittedName>
</protein>
<dbReference type="Proteomes" id="UP001465755">
    <property type="component" value="Unassembled WGS sequence"/>
</dbReference>
<comment type="caution">
    <text evidence="1">The sequence shown here is derived from an EMBL/GenBank/DDBJ whole genome shotgun (WGS) entry which is preliminary data.</text>
</comment>
<gene>
    <name evidence="1" type="ORF">WJX73_006504</name>
</gene>
<evidence type="ECO:0000313" key="2">
    <source>
        <dbReference type="Proteomes" id="UP001465755"/>
    </source>
</evidence>
<evidence type="ECO:0000313" key="1">
    <source>
        <dbReference type="EMBL" id="KAK9812529.1"/>
    </source>
</evidence>
<accession>A0AAW1PSD0</accession>